<dbReference type="EMBL" id="CP022423">
    <property type="protein sequence ID" value="ASM76407.1"/>
    <property type="molecule type" value="Genomic_DNA"/>
</dbReference>
<sequence length="224" mass="24525">MKATHATADSATAAVTHTTAPVLGLHVCPCCSAVQSLSAVIADMINDDEVRRYTADILAHSIPLGGLVIRYLDLHVPPKQRIRLPDARALLAELVPDMRRNRITRHGREWQAPEALWFAALRALFDQADAGSLTLPLKGNAYLYSILVNKANDFEAKSERAQQEQQRHRPAVGQQAPVPAVAAAPAMPRAMPPAVPYVPPKDAIERARQQLGRKPHTAQQEQQP</sequence>
<dbReference type="AlphaFoldDB" id="A0A221KC53"/>
<keyword evidence="3" id="KW-1185">Reference proteome</keyword>
<feature type="compositionally biased region" description="Basic and acidic residues" evidence="1">
    <location>
        <begin position="157"/>
        <end position="167"/>
    </location>
</feature>
<evidence type="ECO:0000256" key="1">
    <source>
        <dbReference type="SAM" id="MobiDB-lite"/>
    </source>
</evidence>
<evidence type="ECO:0000313" key="3">
    <source>
        <dbReference type="Proteomes" id="UP000199729"/>
    </source>
</evidence>
<proteinExistence type="predicted"/>
<dbReference type="RefSeq" id="WP_089415773.1">
    <property type="nucleotide sequence ID" value="NZ_CP022423.1"/>
</dbReference>
<feature type="compositionally biased region" description="Pro residues" evidence="1">
    <location>
        <begin position="190"/>
        <end position="199"/>
    </location>
</feature>
<organism evidence="2 3">
    <name type="scientific">Vitreoscilla filiformis</name>
    <dbReference type="NCBI Taxonomy" id="63"/>
    <lineage>
        <taxon>Bacteria</taxon>
        <taxon>Pseudomonadati</taxon>
        <taxon>Pseudomonadota</taxon>
        <taxon>Betaproteobacteria</taxon>
        <taxon>Neisseriales</taxon>
        <taxon>Neisseriaceae</taxon>
        <taxon>Vitreoscilla</taxon>
    </lineage>
</organism>
<name>A0A221KC53_VITFI</name>
<dbReference type="Proteomes" id="UP000199729">
    <property type="component" value="Chromosome"/>
</dbReference>
<dbReference type="KEGG" id="vff:VITFI_CDS0628"/>
<feature type="region of interest" description="Disordered" evidence="1">
    <location>
        <begin position="157"/>
        <end position="224"/>
    </location>
</feature>
<feature type="compositionally biased region" description="Low complexity" evidence="1">
    <location>
        <begin position="171"/>
        <end position="189"/>
    </location>
</feature>
<reference evidence="2 3" key="1">
    <citation type="submission" date="2017-07" db="EMBL/GenBank/DDBJ databases">
        <title>Complete Genome Sequence of the cosmetic ferment Vitreoscilla filiformis (ATCC15551).</title>
        <authorList>
            <person name="Contreras S."/>
            <person name="Sagory-Zalkind P."/>
            <person name="Blanquart H."/>
            <person name="Iltis A."/>
            <person name="Morand S.C."/>
        </authorList>
    </citation>
    <scope>NUCLEOTIDE SEQUENCE [LARGE SCALE GENOMIC DNA]</scope>
    <source>
        <strain evidence="2 3">ATCC 15551</strain>
    </source>
</reference>
<dbReference type="OrthoDB" id="6872885at2"/>
<protein>
    <submittedName>
        <fullName evidence="2">Uncharacterized protein</fullName>
    </submittedName>
</protein>
<gene>
    <name evidence="2" type="ORF">VITFI_CDS0628</name>
</gene>
<evidence type="ECO:0000313" key="2">
    <source>
        <dbReference type="EMBL" id="ASM76407.1"/>
    </source>
</evidence>
<accession>A0A221KC53</accession>